<protein>
    <submittedName>
        <fullName evidence="5">Nucleolar MIF4G domain-containing 1</fullName>
    </submittedName>
</protein>
<dbReference type="OrthoDB" id="10260961at2759"/>
<feature type="region of interest" description="Disordered" evidence="4">
    <location>
        <begin position="162"/>
        <end position="272"/>
    </location>
</feature>
<dbReference type="PANTHER" id="PTHR18034">
    <property type="entry name" value="CELL CYCLE CONTROL PROTEIN CWF22-RELATED"/>
    <property type="match status" value="1"/>
</dbReference>
<reference evidence="5" key="1">
    <citation type="submission" date="2020-04" db="EMBL/GenBank/DDBJ databases">
        <authorList>
            <person name="Alioto T."/>
            <person name="Alioto T."/>
            <person name="Gomez Garrido J."/>
        </authorList>
    </citation>
    <scope>NUCLEOTIDE SEQUENCE</scope>
    <source>
        <strain evidence="5">A484AB</strain>
    </source>
</reference>
<dbReference type="InterPro" id="IPR050781">
    <property type="entry name" value="CWC22_splicing_factor"/>
</dbReference>
<feature type="compositionally biased region" description="Basic residues" evidence="4">
    <location>
        <begin position="1"/>
        <end position="11"/>
    </location>
</feature>
<comment type="caution">
    <text evidence="5">The sequence shown here is derived from an EMBL/GenBank/DDBJ whole genome shotgun (WGS) entry which is preliminary data.</text>
</comment>
<dbReference type="PANTHER" id="PTHR18034:SF4">
    <property type="entry name" value="NUCLEOLAR MIF4G DOMAIN-CONTAINING PROTEIN 1"/>
    <property type="match status" value="1"/>
</dbReference>
<dbReference type="InterPro" id="IPR016024">
    <property type="entry name" value="ARM-type_fold"/>
</dbReference>
<feature type="region of interest" description="Disordered" evidence="4">
    <location>
        <begin position="1"/>
        <end position="118"/>
    </location>
</feature>
<evidence type="ECO:0000256" key="2">
    <source>
        <dbReference type="ARBA" id="ARBA00006856"/>
    </source>
</evidence>
<feature type="compositionally biased region" description="Basic and acidic residues" evidence="4">
    <location>
        <begin position="209"/>
        <end position="242"/>
    </location>
</feature>
<dbReference type="Pfam" id="PF02847">
    <property type="entry name" value="MA3"/>
    <property type="match status" value="1"/>
</dbReference>
<proteinExistence type="inferred from homology"/>
<evidence type="ECO:0000256" key="4">
    <source>
        <dbReference type="SAM" id="MobiDB-lite"/>
    </source>
</evidence>
<feature type="compositionally biased region" description="Basic residues" evidence="4">
    <location>
        <begin position="83"/>
        <end position="94"/>
    </location>
</feature>
<evidence type="ECO:0000256" key="1">
    <source>
        <dbReference type="ARBA" id="ARBA00004604"/>
    </source>
</evidence>
<gene>
    <name evidence="5" type="ORF">PACLA_8A057995</name>
</gene>
<comment type="subcellular location">
    <subcellularLocation>
        <location evidence="1">Nucleus</location>
        <location evidence="1">Nucleolus</location>
    </subcellularLocation>
</comment>
<evidence type="ECO:0000256" key="3">
    <source>
        <dbReference type="ARBA" id="ARBA00023242"/>
    </source>
</evidence>
<dbReference type="PROSITE" id="PS51366">
    <property type="entry name" value="MI"/>
    <property type="match status" value="1"/>
</dbReference>
<name>A0A6S7FQN8_PARCT</name>
<dbReference type="Gene3D" id="1.25.40.180">
    <property type="match status" value="1"/>
</dbReference>
<dbReference type="AlphaFoldDB" id="A0A6S7FQN8"/>
<dbReference type="SMART" id="SM00544">
    <property type="entry name" value="MA3"/>
    <property type="match status" value="1"/>
</dbReference>
<accession>A0A6S7FQN8</accession>
<dbReference type="GO" id="GO:0042274">
    <property type="term" value="P:ribosomal small subunit biogenesis"/>
    <property type="evidence" value="ECO:0007669"/>
    <property type="project" value="TreeGrafter"/>
</dbReference>
<feature type="compositionally biased region" description="Basic and acidic residues" evidence="4">
    <location>
        <begin position="38"/>
        <end position="47"/>
    </location>
</feature>
<dbReference type="EMBL" id="CACRXK020000439">
    <property type="protein sequence ID" value="CAB3981888.1"/>
    <property type="molecule type" value="Genomic_DNA"/>
</dbReference>
<comment type="similarity">
    <text evidence="2">Belongs to the CWC22 family.</text>
</comment>
<dbReference type="SUPFAM" id="SSF48371">
    <property type="entry name" value="ARM repeat"/>
    <property type="match status" value="1"/>
</dbReference>
<dbReference type="Pfam" id="PF02854">
    <property type="entry name" value="MIF4G"/>
    <property type="match status" value="1"/>
</dbReference>
<feature type="compositionally biased region" description="Acidic residues" evidence="4">
    <location>
        <begin position="166"/>
        <end position="181"/>
    </location>
</feature>
<keyword evidence="3" id="KW-0539">Nucleus</keyword>
<organism evidence="5 6">
    <name type="scientific">Paramuricea clavata</name>
    <name type="common">Red gorgonian</name>
    <name type="synonym">Violescent sea-whip</name>
    <dbReference type="NCBI Taxonomy" id="317549"/>
    <lineage>
        <taxon>Eukaryota</taxon>
        <taxon>Metazoa</taxon>
        <taxon>Cnidaria</taxon>
        <taxon>Anthozoa</taxon>
        <taxon>Octocorallia</taxon>
        <taxon>Malacalcyonacea</taxon>
        <taxon>Plexauridae</taxon>
        <taxon>Paramuricea</taxon>
    </lineage>
</organism>
<feature type="compositionally biased region" description="Acidic residues" evidence="4">
    <location>
        <begin position="193"/>
        <end position="208"/>
    </location>
</feature>
<feature type="compositionally biased region" description="Basic and acidic residues" evidence="4">
    <location>
        <begin position="62"/>
        <end position="82"/>
    </location>
</feature>
<evidence type="ECO:0000313" key="6">
    <source>
        <dbReference type="Proteomes" id="UP001152795"/>
    </source>
</evidence>
<keyword evidence="6" id="KW-1185">Reference proteome</keyword>
<dbReference type="SMART" id="SM00543">
    <property type="entry name" value="MIF4G"/>
    <property type="match status" value="1"/>
</dbReference>
<dbReference type="GO" id="GO:0003723">
    <property type="term" value="F:RNA binding"/>
    <property type="evidence" value="ECO:0007669"/>
    <property type="project" value="InterPro"/>
</dbReference>
<dbReference type="GO" id="GO:0005730">
    <property type="term" value="C:nucleolus"/>
    <property type="evidence" value="ECO:0007669"/>
    <property type="project" value="UniProtKB-SubCell"/>
</dbReference>
<dbReference type="Proteomes" id="UP001152795">
    <property type="component" value="Unassembled WGS sequence"/>
</dbReference>
<dbReference type="InterPro" id="IPR003890">
    <property type="entry name" value="MIF4G-like_typ-3"/>
</dbReference>
<dbReference type="InterPro" id="IPR003891">
    <property type="entry name" value="Initiation_fac_eIF4g_MI"/>
</dbReference>
<evidence type="ECO:0000313" key="5">
    <source>
        <dbReference type="EMBL" id="CAB3981888.1"/>
    </source>
</evidence>
<sequence>MADERRRKKQKKTEISVLNNEDVGQPSPGVGMKRKLSRKEERRELRNQKKAKKHSFFSNKTGKKDGNEKIEPHENVSKFPEKVKRKKKKKRKKKNQEQTEPDSVTKQRPISIYDDNDDVEIEELERKLKVNKKTKIPNVFFEDGLGDILDMCNAIETGNLKSQVENYEENDDTDDGGDDGVDFGNNEKLPDDGYLEDSEEDMNSDDGDESHNEAEGGNECRDESRGESDDENEGGKEGKDDGKDVEEWEKGGDEELSEEDELPERTSSEDIYGGATAKYVPPHQRQNQSGQKQANARLRKQVKGLLNRLSESNLATVSGQLEELYMCNSRNDLNEILSDLLMEACISSSLMPEGLLREHIMLIAVLHSLIGSEVGAFLLQRLVLQFQKFHSAEDGSNDSKEINNILTLLAFLYNFKVIDCVLIYDIFRELVTKFQEKDVELLLLLIRHVGVEIRRENPESLKEIILEIQAKAVSDSEMTSNSRTRFMLEIINALRNNNIRKIPNYDPAPVERARKILKSIAGSKENAKLSISFPDLLSANEKGRWWIVGSAWSQREKKASSGEDYTVTSCDSDIMELSRRQRMNTDVRRNIFCTVMTSEDYVDAFEKLMRLKLKDKQSREIIHVLLDCSLQEKSYNPFYSYLIQKFCEFSRSFQVTVQYSLWDRFKMATTLTHQNLSNMAHLLVHLLVTKSLSLSVLKVVDFTSLDKKLVQFFTEMLTHILLDYPESTTREVFSRIAPLTKLDTLKESLKLFMKHFMRPKKLNSSPEIKNKVGKVDKTMKLEERINTAVEALSGS</sequence>
<dbReference type="FunFam" id="1.25.40.180:FF:000032">
    <property type="entry name" value="Nucleolar MIF4G domain-containing protein 1"/>
    <property type="match status" value="1"/>
</dbReference>